<dbReference type="EMBL" id="BAABHJ010000008">
    <property type="protein sequence ID" value="GAA4608983.1"/>
    <property type="molecule type" value="Genomic_DNA"/>
</dbReference>
<proteinExistence type="predicted"/>
<comment type="caution">
    <text evidence="1">The sequence shown here is derived from an EMBL/GenBank/DDBJ whole genome shotgun (WGS) entry which is preliminary data.</text>
</comment>
<keyword evidence="2" id="KW-1185">Reference proteome</keyword>
<protein>
    <submittedName>
        <fullName evidence="1">Uncharacterized protein</fullName>
    </submittedName>
</protein>
<organism evidence="1 2">
    <name type="scientific">Actinoallomurus liliacearum</name>
    <dbReference type="NCBI Taxonomy" id="1080073"/>
    <lineage>
        <taxon>Bacteria</taxon>
        <taxon>Bacillati</taxon>
        <taxon>Actinomycetota</taxon>
        <taxon>Actinomycetes</taxon>
        <taxon>Streptosporangiales</taxon>
        <taxon>Thermomonosporaceae</taxon>
        <taxon>Actinoallomurus</taxon>
    </lineage>
</organism>
<gene>
    <name evidence="1" type="ORF">GCM10023195_35770</name>
</gene>
<sequence length="72" mass="7632">MVGLAVELGDLGAEVLTHLAHDLFAPREDLAGEHVPPILGDEDQMSVKAVDNAAASTNIRVRLPPWRHGPSG</sequence>
<reference evidence="2" key="1">
    <citation type="journal article" date="2019" name="Int. J. Syst. Evol. Microbiol.">
        <title>The Global Catalogue of Microorganisms (GCM) 10K type strain sequencing project: providing services to taxonomists for standard genome sequencing and annotation.</title>
        <authorList>
            <consortium name="The Broad Institute Genomics Platform"/>
            <consortium name="The Broad Institute Genome Sequencing Center for Infectious Disease"/>
            <person name="Wu L."/>
            <person name="Ma J."/>
        </authorList>
    </citation>
    <scope>NUCLEOTIDE SEQUENCE [LARGE SCALE GENOMIC DNA]</scope>
    <source>
        <strain evidence="2">JCM 17938</strain>
    </source>
</reference>
<accession>A0ABP8TNJ1</accession>
<evidence type="ECO:0000313" key="1">
    <source>
        <dbReference type="EMBL" id="GAA4608983.1"/>
    </source>
</evidence>
<evidence type="ECO:0000313" key="2">
    <source>
        <dbReference type="Proteomes" id="UP001500212"/>
    </source>
</evidence>
<name>A0ABP8TNJ1_9ACTN</name>
<dbReference type="Proteomes" id="UP001500212">
    <property type="component" value="Unassembled WGS sequence"/>
</dbReference>